<dbReference type="AlphaFoldDB" id="A0A6C2CAF5"/>
<gene>
    <name evidence="1" type="ORF">ESZ50_02315</name>
</gene>
<reference evidence="1 2" key="1">
    <citation type="submission" date="2019-01" db="EMBL/GenBank/DDBJ databases">
        <title>Weissella sp. nov., a novel lactic acid bacterium isolated from animal feces.</title>
        <authorList>
            <person name="Wang L.-T."/>
        </authorList>
    </citation>
    <scope>NUCLEOTIDE SEQUENCE [LARGE SCALE GENOMIC DNA]</scope>
    <source>
        <strain evidence="1 2">8H-2</strain>
    </source>
</reference>
<accession>A0A6C2CAF5</accession>
<dbReference type="RefSeq" id="WP_148621994.1">
    <property type="nucleotide sequence ID" value="NZ_SDGZ01000008.1"/>
</dbReference>
<dbReference type="Gene3D" id="1.10.10.60">
    <property type="entry name" value="Homeodomain-like"/>
    <property type="match status" value="1"/>
</dbReference>
<protein>
    <submittedName>
        <fullName evidence="1">Uncharacterized protein</fullName>
    </submittedName>
</protein>
<dbReference type="Proteomes" id="UP000371977">
    <property type="component" value="Unassembled WGS sequence"/>
</dbReference>
<keyword evidence="2" id="KW-1185">Reference proteome</keyword>
<name>A0A6C2CAF5_9LACO</name>
<evidence type="ECO:0000313" key="1">
    <source>
        <dbReference type="EMBL" id="TYC50522.1"/>
    </source>
</evidence>
<proteinExistence type="predicted"/>
<comment type="caution">
    <text evidence="1">The sequence shown here is derived from an EMBL/GenBank/DDBJ whole genome shotgun (WGS) entry which is preliminary data.</text>
</comment>
<sequence>MTTQIGIPEYWHDYILAHAFTFTLKQFSESSGLSIRNIKKVIHEHRIELGISDVYWKEFILRNRMNYSISDLSSFLSVSQSDVVRFLKQMKIENSTIESKPLPKMPSSKKILANWLTSNSQHYTVQEISELTSISKRTILYKLKALGLPHITRRPSAKSIEKDSEIEKFFIRGLNDRQIGEKFGVSRQAIEQARKRLGLKK</sequence>
<dbReference type="EMBL" id="SDGZ01000008">
    <property type="protein sequence ID" value="TYC50522.1"/>
    <property type="molecule type" value="Genomic_DNA"/>
</dbReference>
<organism evidence="1 2">
    <name type="scientific">Weissella muntiaci</name>
    <dbReference type="NCBI Taxonomy" id="2508881"/>
    <lineage>
        <taxon>Bacteria</taxon>
        <taxon>Bacillati</taxon>
        <taxon>Bacillota</taxon>
        <taxon>Bacilli</taxon>
        <taxon>Lactobacillales</taxon>
        <taxon>Lactobacillaceae</taxon>
        <taxon>Weissella</taxon>
    </lineage>
</organism>
<evidence type="ECO:0000313" key="2">
    <source>
        <dbReference type="Proteomes" id="UP000371977"/>
    </source>
</evidence>